<accession>A0A1M7P0N1</accession>
<name>A0A1M7P0N1_9FLAO</name>
<dbReference type="Proteomes" id="UP000190235">
    <property type="component" value="Chromosome I"/>
</dbReference>
<dbReference type="AlphaFoldDB" id="A0A1M7P0N1"/>
<reference evidence="2" key="1">
    <citation type="submission" date="2016-11" db="EMBL/GenBank/DDBJ databases">
        <authorList>
            <person name="Varghese N."/>
            <person name="Submissions S."/>
        </authorList>
    </citation>
    <scope>NUCLEOTIDE SEQUENCE [LARGE SCALE GENOMIC DNA]</scope>
    <source>
        <strain evidence="2">ACAM 48</strain>
    </source>
</reference>
<evidence type="ECO:0000313" key="2">
    <source>
        <dbReference type="Proteomes" id="UP000190235"/>
    </source>
</evidence>
<sequence>MVAVKTKKAQFLSELGILRLLKLNHLYITTKDFLDLSPWTIYELHAFFNTK</sequence>
<proteinExistence type="predicted"/>
<keyword evidence="2" id="KW-1185">Reference proteome</keyword>
<evidence type="ECO:0000313" key="1">
    <source>
        <dbReference type="EMBL" id="SHN10012.1"/>
    </source>
</evidence>
<gene>
    <name evidence="1" type="ORF">SAMN05878281_3602</name>
</gene>
<organism evidence="1 2">
    <name type="scientific">Salegentibacter salegens</name>
    <dbReference type="NCBI Taxonomy" id="143223"/>
    <lineage>
        <taxon>Bacteria</taxon>
        <taxon>Pseudomonadati</taxon>
        <taxon>Bacteroidota</taxon>
        <taxon>Flavobacteriia</taxon>
        <taxon>Flavobacteriales</taxon>
        <taxon>Flavobacteriaceae</taxon>
        <taxon>Salegentibacter</taxon>
    </lineage>
</organism>
<protein>
    <submittedName>
        <fullName evidence="1">Uncharacterized protein</fullName>
    </submittedName>
</protein>
<dbReference type="EMBL" id="LT670848">
    <property type="protein sequence ID" value="SHN10012.1"/>
    <property type="molecule type" value="Genomic_DNA"/>
</dbReference>